<dbReference type="Pfam" id="PF08154">
    <property type="entry name" value="NLE"/>
    <property type="match status" value="1"/>
</dbReference>
<keyword evidence="2 6" id="KW-0698">rRNA processing</keyword>
<comment type="similarity">
    <text evidence="6">Belongs to the WD repeat WDR12/YTM1 family.</text>
</comment>
<dbReference type="SMART" id="SM00320">
    <property type="entry name" value="WD40"/>
    <property type="match status" value="7"/>
</dbReference>
<dbReference type="InterPro" id="IPR001680">
    <property type="entry name" value="WD40_rpt"/>
</dbReference>
<feature type="repeat" description="WD" evidence="7">
    <location>
        <begin position="112"/>
        <end position="148"/>
    </location>
</feature>
<dbReference type="AlphaFoldDB" id="A0A9Q0MF00"/>
<protein>
    <recommendedName>
        <fullName evidence="6">Ribosome biogenesis protein WDR12 homolog</fullName>
    </recommendedName>
</protein>
<evidence type="ECO:0000259" key="9">
    <source>
        <dbReference type="Pfam" id="PF08154"/>
    </source>
</evidence>
<dbReference type="HAMAP" id="MF_03029">
    <property type="entry name" value="WDR12"/>
    <property type="match status" value="1"/>
</dbReference>
<dbReference type="InterPro" id="IPR028599">
    <property type="entry name" value="WDR12/Ytm1"/>
</dbReference>
<sequence length="430" mass="48769">MNANQKEAADLVVSFITKEPQYAIPSVPVNVDGKSTTEEFDNIVKAFLNEHKNDHSLTHLNEIEFDFLINNKLLRNTIKEFVDKEKISGEEQLEVEYFTKTKPPEPHNSFLHDDWVSSVDTMDDWILSGCYDNTAHIWDVQSGKHKIAIPAHNAPIKAVKWISFGQADETYHFVTCSHDETCMIWKWNSKLNKHVEHIFTFIGHSRSVDCVDVKNDLVLTGSYDRMLKVWSLVENEQPKVSESKQKDANSNKSNKLRSPVITIEGHKEAITGCSWMSSTESDISTAATVSLDNSIKIWDIELGEQKQTLTSNKPLMDIDYSKTTALLLTSSCDRHIRLWDSRQNEGAQIRSVYSSHSGWVSSVAWSKTNPNLFVSGSYDSSVKEWDIRSPSAPLYDMLGHHEKVLAVNWSNKDFIVSGASDNQIKIFANK</sequence>
<dbReference type="CDD" id="cd00200">
    <property type="entry name" value="WD40"/>
    <property type="match status" value="1"/>
</dbReference>
<keyword evidence="1 6" id="KW-0690">Ribosome biogenesis</keyword>
<dbReference type="PRINTS" id="PR00320">
    <property type="entry name" value="GPROTEINBRPT"/>
</dbReference>
<dbReference type="GO" id="GO:0005654">
    <property type="term" value="C:nucleoplasm"/>
    <property type="evidence" value="ECO:0007669"/>
    <property type="project" value="UniProtKB-SubCell"/>
</dbReference>
<dbReference type="GO" id="GO:0030687">
    <property type="term" value="C:preribosome, large subunit precursor"/>
    <property type="evidence" value="ECO:0007669"/>
    <property type="project" value="UniProtKB-UniRule"/>
</dbReference>
<dbReference type="InterPro" id="IPR012972">
    <property type="entry name" value="NLE"/>
</dbReference>
<feature type="domain" description="NLE" evidence="9">
    <location>
        <begin position="12"/>
        <end position="82"/>
    </location>
</feature>
<evidence type="ECO:0000256" key="3">
    <source>
        <dbReference type="ARBA" id="ARBA00022574"/>
    </source>
</evidence>
<dbReference type="Proteomes" id="UP001142055">
    <property type="component" value="Chromosome 1"/>
</dbReference>
<keyword evidence="4" id="KW-0677">Repeat</keyword>
<evidence type="ECO:0000256" key="2">
    <source>
        <dbReference type="ARBA" id="ARBA00022552"/>
    </source>
</evidence>
<organism evidence="10 11">
    <name type="scientific">Blomia tropicalis</name>
    <name type="common">Mite</name>
    <dbReference type="NCBI Taxonomy" id="40697"/>
    <lineage>
        <taxon>Eukaryota</taxon>
        <taxon>Metazoa</taxon>
        <taxon>Ecdysozoa</taxon>
        <taxon>Arthropoda</taxon>
        <taxon>Chelicerata</taxon>
        <taxon>Arachnida</taxon>
        <taxon>Acari</taxon>
        <taxon>Acariformes</taxon>
        <taxon>Sarcoptiformes</taxon>
        <taxon>Astigmata</taxon>
        <taxon>Glycyphagoidea</taxon>
        <taxon>Echimyopodidae</taxon>
        <taxon>Blomia</taxon>
    </lineage>
</organism>
<feature type="repeat" description="WD" evidence="7">
    <location>
        <begin position="397"/>
        <end position="430"/>
    </location>
</feature>
<dbReference type="PROSITE" id="PS50294">
    <property type="entry name" value="WD_REPEATS_REGION"/>
    <property type="match status" value="3"/>
</dbReference>
<reference evidence="10" key="1">
    <citation type="submission" date="2022-12" db="EMBL/GenBank/DDBJ databases">
        <title>Genome assemblies of Blomia tropicalis.</title>
        <authorList>
            <person name="Cui Y."/>
        </authorList>
    </citation>
    <scope>NUCLEOTIDE SEQUENCE</scope>
    <source>
        <tissue evidence="10">Adult mites</tissue>
    </source>
</reference>
<feature type="repeat" description="WD" evidence="7">
    <location>
        <begin position="263"/>
        <end position="308"/>
    </location>
</feature>
<feature type="region of interest" description="Disordered" evidence="8">
    <location>
        <begin position="238"/>
        <end position="257"/>
    </location>
</feature>
<dbReference type="GO" id="GO:0005730">
    <property type="term" value="C:nucleolus"/>
    <property type="evidence" value="ECO:0007669"/>
    <property type="project" value="UniProtKB-SubCell"/>
</dbReference>
<evidence type="ECO:0000256" key="4">
    <source>
        <dbReference type="ARBA" id="ARBA00022737"/>
    </source>
</evidence>
<dbReference type="SUPFAM" id="SSF50978">
    <property type="entry name" value="WD40 repeat-like"/>
    <property type="match status" value="1"/>
</dbReference>
<feature type="repeat" description="WD" evidence="7">
    <location>
        <begin position="353"/>
        <end position="389"/>
    </location>
</feature>
<dbReference type="GO" id="GO:0000466">
    <property type="term" value="P:maturation of 5.8S rRNA from tricistronic rRNA transcript (SSU-rRNA, 5.8S rRNA, LSU-rRNA)"/>
    <property type="evidence" value="ECO:0007669"/>
    <property type="project" value="UniProtKB-UniRule"/>
</dbReference>
<feature type="compositionally biased region" description="Basic and acidic residues" evidence="8">
    <location>
        <begin position="238"/>
        <end position="249"/>
    </location>
</feature>
<keyword evidence="5 6" id="KW-0539">Nucleus</keyword>
<dbReference type="PANTHER" id="PTHR19855">
    <property type="entry name" value="WD40 REPEAT PROTEIN 12, 37"/>
    <property type="match status" value="1"/>
</dbReference>
<evidence type="ECO:0000256" key="7">
    <source>
        <dbReference type="PROSITE-ProRule" id="PRU00221"/>
    </source>
</evidence>
<dbReference type="PROSITE" id="PS00678">
    <property type="entry name" value="WD_REPEATS_1"/>
    <property type="match status" value="2"/>
</dbReference>
<evidence type="ECO:0000313" key="10">
    <source>
        <dbReference type="EMBL" id="KAJ6224670.1"/>
    </source>
</evidence>
<evidence type="ECO:0000313" key="11">
    <source>
        <dbReference type="Proteomes" id="UP001142055"/>
    </source>
</evidence>
<dbReference type="Pfam" id="PF00400">
    <property type="entry name" value="WD40"/>
    <property type="match status" value="7"/>
</dbReference>
<gene>
    <name evidence="10" type="ORF">RDWZM_003215</name>
</gene>
<comment type="caution">
    <text evidence="10">The sequence shown here is derived from an EMBL/GenBank/DDBJ whole genome shotgun (WGS) entry which is preliminary data.</text>
</comment>
<dbReference type="InterPro" id="IPR019775">
    <property type="entry name" value="WD40_repeat_CS"/>
</dbReference>
<dbReference type="GO" id="GO:0043021">
    <property type="term" value="F:ribonucleoprotein complex binding"/>
    <property type="evidence" value="ECO:0007669"/>
    <property type="project" value="UniProtKB-UniRule"/>
</dbReference>
<evidence type="ECO:0000256" key="6">
    <source>
        <dbReference type="HAMAP-Rule" id="MF_03029"/>
    </source>
</evidence>
<dbReference type="OMA" id="DHKYVEF"/>
<evidence type="ECO:0000256" key="1">
    <source>
        <dbReference type="ARBA" id="ARBA00022517"/>
    </source>
</evidence>
<comment type="function">
    <text evidence="6">Required for maturation of ribosomal RNAs and formation of the large ribosomal subunit.</text>
</comment>
<feature type="repeat" description="WD" evidence="7">
    <location>
        <begin position="308"/>
        <end position="349"/>
    </location>
</feature>
<dbReference type="Gene3D" id="2.130.10.10">
    <property type="entry name" value="YVTN repeat-like/Quinoprotein amine dehydrogenase"/>
    <property type="match status" value="1"/>
</dbReference>
<keyword evidence="3 7" id="KW-0853">WD repeat</keyword>
<dbReference type="PROSITE" id="PS50082">
    <property type="entry name" value="WD_REPEATS_2"/>
    <property type="match status" value="6"/>
</dbReference>
<evidence type="ECO:0000256" key="5">
    <source>
        <dbReference type="ARBA" id="ARBA00023242"/>
    </source>
</evidence>
<proteinExistence type="inferred from homology"/>
<feature type="repeat" description="WD" evidence="7">
    <location>
        <begin position="201"/>
        <end position="240"/>
    </location>
</feature>
<dbReference type="GO" id="GO:0000463">
    <property type="term" value="P:maturation of LSU-rRNA from tricistronic rRNA transcript (SSU-rRNA, 5.8S rRNA, LSU-rRNA)"/>
    <property type="evidence" value="ECO:0007669"/>
    <property type="project" value="UniProtKB-UniRule"/>
</dbReference>
<dbReference type="InterPro" id="IPR020472">
    <property type="entry name" value="WD40_PAC1"/>
</dbReference>
<keyword evidence="11" id="KW-1185">Reference proteome</keyword>
<dbReference type="EMBL" id="JAPWDV010000001">
    <property type="protein sequence ID" value="KAJ6224670.1"/>
    <property type="molecule type" value="Genomic_DNA"/>
</dbReference>
<accession>A0A9Q0MF00</accession>
<name>A0A9Q0MF00_BLOTA</name>
<evidence type="ECO:0000256" key="8">
    <source>
        <dbReference type="SAM" id="MobiDB-lite"/>
    </source>
</evidence>
<dbReference type="InterPro" id="IPR036322">
    <property type="entry name" value="WD40_repeat_dom_sf"/>
</dbReference>
<comment type="subcellular location">
    <subcellularLocation>
        <location evidence="6">Nucleus</location>
        <location evidence="6">Nucleolus</location>
    </subcellularLocation>
    <subcellularLocation>
        <location evidence="6">Nucleus</location>
        <location evidence="6">Nucleoplasm</location>
    </subcellularLocation>
</comment>
<dbReference type="FunFam" id="2.130.10.10:FF:001898">
    <property type="entry name" value="Ribosome biogenesis protein WDR12 homolog"/>
    <property type="match status" value="1"/>
</dbReference>
<dbReference type="InterPro" id="IPR015943">
    <property type="entry name" value="WD40/YVTN_repeat-like_dom_sf"/>
</dbReference>
<dbReference type="PANTHER" id="PTHR19855:SF11">
    <property type="entry name" value="RIBOSOME BIOGENESIS PROTEIN WDR12"/>
    <property type="match status" value="1"/>
</dbReference>